<dbReference type="HOGENOM" id="CLU_692844_0_0_1"/>
<evidence type="ECO:0000313" key="3">
    <source>
        <dbReference type="Proteomes" id="UP000016932"/>
    </source>
</evidence>
<reference evidence="2 3" key="1">
    <citation type="journal article" date="2012" name="PLoS Pathog.">
        <title>Diverse lifestyles and strategies of plant pathogenesis encoded in the genomes of eighteen Dothideomycetes fungi.</title>
        <authorList>
            <person name="Ohm R.A."/>
            <person name="Feau N."/>
            <person name="Henrissat B."/>
            <person name="Schoch C.L."/>
            <person name="Horwitz B.A."/>
            <person name="Barry K.W."/>
            <person name="Condon B.J."/>
            <person name="Copeland A.C."/>
            <person name="Dhillon B."/>
            <person name="Glaser F."/>
            <person name="Hesse C.N."/>
            <person name="Kosti I."/>
            <person name="LaButti K."/>
            <person name="Lindquist E.A."/>
            <person name="Lucas S."/>
            <person name="Salamov A.A."/>
            <person name="Bradshaw R.E."/>
            <person name="Ciuffetti L."/>
            <person name="Hamelin R.C."/>
            <person name="Kema G.H.J."/>
            <person name="Lawrence C."/>
            <person name="Scott J.A."/>
            <person name="Spatafora J.W."/>
            <person name="Turgeon B.G."/>
            <person name="de Wit P.J.G.M."/>
            <person name="Zhong S."/>
            <person name="Goodwin S.B."/>
            <person name="Grigoriev I.V."/>
        </authorList>
    </citation>
    <scope>NUCLEOTIDE SEQUENCE [LARGE SCALE GENOMIC DNA]</scope>
    <source>
        <strain evidence="2 3">CIRAD86</strain>
    </source>
</reference>
<dbReference type="KEGG" id="pfj:MYCFIDRAFT_176224"/>
<dbReference type="VEuPathDB" id="FungiDB:MYCFIDRAFT_176224"/>
<feature type="region of interest" description="Disordered" evidence="1">
    <location>
        <begin position="199"/>
        <end position="219"/>
    </location>
</feature>
<protein>
    <submittedName>
        <fullName evidence="2">Uncharacterized protein</fullName>
    </submittedName>
</protein>
<evidence type="ECO:0000313" key="2">
    <source>
        <dbReference type="EMBL" id="EME80856.1"/>
    </source>
</evidence>
<dbReference type="EMBL" id="KB446560">
    <property type="protein sequence ID" value="EME80856.1"/>
    <property type="molecule type" value="Genomic_DNA"/>
</dbReference>
<dbReference type="GeneID" id="19333514"/>
<dbReference type="RefSeq" id="XP_007928221.1">
    <property type="nucleotide sequence ID" value="XM_007930030.1"/>
</dbReference>
<keyword evidence="3" id="KW-1185">Reference proteome</keyword>
<feature type="compositionally biased region" description="Basic and acidic residues" evidence="1">
    <location>
        <begin position="207"/>
        <end position="217"/>
    </location>
</feature>
<dbReference type="AlphaFoldDB" id="M3A8B9"/>
<name>M3A8B9_PSEFD</name>
<proteinExistence type="predicted"/>
<organism evidence="2 3">
    <name type="scientific">Pseudocercospora fijiensis (strain CIRAD86)</name>
    <name type="common">Black leaf streak disease fungus</name>
    <name type="synonym">Mycosphaerella fijiensis</name>
    <dbReference type="NCBI Taxonomy" id="383855"/>
    <lineage>
        <taxon>Eukaryota</taxon>
        <taxon>Fungi</taxon>
        <taxon>Dikarya</taxon>
        <taxon>Ascomycota</taxon>
        <taxon>Pezizomycotina</taxon>
        <taxon>Dothideomycetes</taxon>
        <taxon>Dothideomycetidae</taxon>
        <taxon>Mycosphaerellales</taxon>
        <taxon>Mycosphaerellaceae</taxon>
        <taxon>Pseudocercospora</taxon>
    </lineage>
</organism>
<sequence length="398" mass="44196">MCVRTQLHAAASSCNLSVPTLSCLLARLLEEIGYKGTVGPITLYEDNQLAPYWVYGRSLVALLSLLRLVYCKAAIKSAAQPTTNLTACFHPPNTPLFALALWPALFGRMYAIRGSVTYMMPKAATAHFIFGLSVDWPSSEYIISYISSSTGSRFRFAPGLEWHGMIWNGMIFGGRIARTRGGITYGELMQGAEKRKAESYRGSGSRAAHDQQYDHTASESLTASATTTQLASRSRSIVCGWLLHSAVICEERSDEYRATTSTERARTTNAIFAACAFLDLCECSIQSVPQFEPSAASAYLEECERSFRLILSSIIVLPAFVVWSYGRIALSPYRPFAVWLSPLLQPDVVSGENLFQTPKYALHLRDLVSPCPLHRPYRRLRIKFPINEAVQCDKNQKS</sequence>
<dbReference type="Proteomes" id="UP000016932">
    <property type="component" value="Unassembled WGS sequence"/>
</dbReference>
<accession>M3A8B9</accession>
<evidence type="ECO:0000256" key="1">
    <source>
        <dbReference type="SAM" id="MobiDB-lite"/>
    </source>
</evidence>
<gene>
    <name evidence="2" type="ORF">MYCFIDRAFT_176224</name>
</gene>